<dbReference type="InterPro" id="IPR029035">
    <property type="entry name" value="DHS-like_NAD/FAD-binding_dom"/>
</dbReference>
<evidence type="ECO:0000256" key="3">
    <source>
        <dbReference type="ARBA" id="ARBA00022692"/>
    </source>
</evidence>
<dbReference type="Pfam" id="PF12769">
    <property type="entry name" value="PNTB_4TM"/>
    <property type="match status" value="1"/>
</dbReference>
<evidence type="ECO:0000256" key="8">
    <source>
        <dbReference type="ARBA" id="ARBA00023136"/>
    </source>
</evidence>
<protein>
    <recommendedName>
        <fullName evidence="2">proton-translocating NAD(P)(+) transhydrogenase</fullName>
        <ecNumber evidence="2">7.1.1.1</ecNumber>
    </recommendedName>
</protein>
<dbReference type="EMBL" id="JAPDRN010000203">
    <property type="protein sequence ID" value="KAJ9613603.1"/>
    <property type="molecule type" value="Genomic_DNA"/>
</dbReference>
<comment type="catalytic activity">
    <reaction evidence="9">
        <text>NAD(+) + NADPH + H(+)(in) = NADH + NADP(+) + H(+)(out)</text>
        <dbReference type="Rhea" id="RHEA:47992"/>
        <dbReference type="ChEBI" id="CHEBI:15378"/>
        <dbReference type="ChEBI" id="CHEBI:57540"/>
        <dbReference type="ChEBI" id="CHEBI:57783"/>
        <dbReference type="ChEBI" id="CHEBI:57945"/>
        <dbReference type="ChEBI" id="CHEBI:58349"/>
        <dbReference type="EC" id="7.1.1.1"/>
    </reaction>
</comment>
<feature type="compositionally biased region" description="Low complexity" evidence="10">
    <location>
        <begin position="542"/>
        <end position="557"/>
    </location>
</feature>
<evidence type="ECO:0000313" key="14">
    <source>
        <dbReference type="EMBL" id="KAJ9613603.1"/>
    </source>
</evidence>
<sequence length="700" mass="72974">MVVLGHAQTPLEKVLGFLAVVLGAGNAAGGYVVTARMLEITVELLDWLVKTSYLVAATLFLLGLQRMASPMTASSGIRWAGLGMLLATVATFFLPELHNVPLILVALLLGAGLAWWSAGKVAVTDMPQMVALYNGMGGGSAAAIGAVELLRYAFLANRDTTHWSAQALADLAARQPSGTVLVLAVVGAAIGAVSLSGSVIAWAKLDGRLDKRVTWPGQQVMNLLVALAVVVLGIIAASTLSTWAIVAFFVLALALGVLMTLPIGGADMPVVISLYNAFTGLAVSFEGYVLGNEALIIAGMMVGAAGILLTRLMAKAMNRPIRNVLFSNFGAGAGGEAQAISGSQKPIEAADVAAMMGFAERVVIVPGYGMAVAQAQHKIWELAQRLITRGVKVKFAIHPVAGRMPGHMNVLLAEAGVPYDLIADMDDINPEFATTDVVLVIGANDVVNPVARTDPASPIYGMPVLDVVNARNVVVIKRGKGTGFAGIENALFYADNTRMLYGDGAEAAASLERALTPDSTTPSTRGVDLPGHHRRDQRASQAPTATPTASHSHSTTPLARVISVQARCGPIRSEASQGFRPIDPPIQALAMAQFEIAVTSSVPSTTRAIRSLPGPSVPKRSMNTSSRAVSTAIQPTGRPVNRAISIQARGAVASASNNMKGQSQVTVLARAALEDIEAPEGRPQDTVVCRSAPARAGRLR</sequence>
<feature type="domain" description="NADP transhydrogenase beta-like" evidence="12">
    <location>
        <begin position="50"/>
        <end position="511"/>
    </location>
</feature>
<keyword evidence="4" id="KW-0521">NADP</keyword>
<evidence type="ECO:0000259" key="13">
    <source>
        <dbReference type="Pfam" id="PF12769"/>
    </source>
</evidence>
<evidence type="ECO:0000256" key="11">
    <source>
        <dbReference type="SAM" id="Phobius"/>
    </source>
</evidence>
<feature type="transmembrane region" description="Helical" evidence="11">
    <location>
        <begin position="180"/>
        <end position="200"/>
    </location>
</feature>
<keyword evidence="6 11" id="KW-1133">Transmembrane helix</keyword>
<evidence type="ECO:0000256" key="4">
    <source>
        <dbReference type="ARBA" id="ARBA00022857"/>
    </source>
</evidence>
<dbReference type="PANTHER" id="PTHR44758:SF1">
    <property type="entry name" value="NAD(P) TRANSHYDROGENASE SUBUNIT BETA"/>
    <property type="match status" value="1"/>
</dbReference>
<dbReference type="AlphaFoldDB" id="A0AA38XHJ5"/>
<dbReference type="Gene3D" id="3.40.50.1220">
    <property type="entry name" value="TPP-binding domain"/>
    <property type="match status" value="1"/>
</dbReference>
<gene>
    <name evidence="14" type="ORF">H2204_014800</name>
</gene>
<keyword evidence="3 11" id="KW-0812">Transmembrane</keyword>
<evidence type="ECO:0000256" key="2">
    <source>
        <dbReference type="ARBA" id="ARBA00012943"/>
    </source>
</evidence>
<feature type="transmembrane region" description="Helical" evidence="11">
    <location>
        <begin position="76"/>
        <end position="94"/>
    </location>
</feature>
<comment type="caution">
    <text evidence="14">The sequence shown here is derived from an EMBL/GenBank/DDBJ whole genome shotgun (WGS) entry which is preliminary data.</text>
</comment>
<feature type="transmembrane region" description="Helical" evidence="11">
    <location>
        <begin position="130"/>
        <end position="154"/>
    </location>
</feature>
<feature type="transmembrane region" description="Helical" evidence="11">
    <location>
        <begin position="14"/>
        <end position="35"/>
    </location>
</feature>
<dbReference type="InterPro" id="IPR034300">
    <property type="entry name" value="PNTB-like"/>
</dbReference>
<feature type="transmembrane region" description="Helical" evidence="11">
    <location>
        <begin position="243"/>
        <end position="263"/>
    </location>
</feature>
<feature type="transmembrane region" description="Helical" evidence="11">
    <location>
        <begin position="47"/>
        <end position="64"/>
    </location>
</feature>
<feature type="transmembrane region" description="Helical" evidence="11">
    <location>
        <begin position="220"/>
        <end position="237"/>
    </location>
</feature>
<feature type="transmembrane region" description="Helical" evidence="11">
    <location>
        <begin position="295"/>
        <end position="314"/>
    </location>
</feature>
<reference evidence="14" key="1">
    <citation type="submission" date="2022-10" db="EMBL/GenBank/DDBJ databases">
        <title>Culturing micro-colonial fungi from biological soil crusts in the Mojave desert and describing Neophaeococcomyces mojavensis, and introducing the new genera and species Taxawa tesnikishii.</title>
        <authorList>
            <person name="Kurbessoian T."/>
            <person name="Stajich J.E."/>
        </authorList>
    </citation>
    <scope>NUCLEOTIDE SEQUENCE</scope>
    <source>
        <strain evidence="14">TK_35</strain>
    </source>
</reference>
<evidence type="ECO:0000256" key="5">
    <source>
        <dbReference type="ARBA" id="ARBA00022967"/>
    </source>
</evidence>
<evidence type="ECO:0000256" key="10">
    <source>
        <dbReference type="SAM" id="MobiDB-lite"/>
    </source>
</evidence>
<dbReference type="EC" id="7.1.1.1" evidence="2"/>
<dbReference type="PANTHER" id="PTHR44758">
    <property type="entry name" value="NAD(P) TRANSHYDROGENASE SUBUNIT BETA"/>
    <property type="match status" value="1"/>
</dbReference>
<keyword evidence="5" id="KW-1278">Translocase</keyword>
<name>A0AA38XHJ5_9EURO</name>
<evidence type="ECO:0000256" key="9">
    <source>
        <dbReference type="ARBA" id="ARBA00048202"/>
    </source>
</evidence>
<keyword evidence="8 11" id="KW-0472">Membrane</keyword>
<dbReference type="SUPFAM" id="SSF52467">
    <property type="entry name" value="DHS-like NAD/FAD-binding domain"/>
    <property type="match status" value="1"/>
</dbReference>
<proteinExistence type="predicted"/>
<dbReference type="GO" id="GO:0008750">
    <property type="term" value="F:proton-translocating NAD(P)+ transhydrogenase activity"/>
    <property type="evidence" value="ECO:0007669"/>
    <property type="project" value="UniProtKB-EC"/>
</dbReference>
<feature type="region of interest" description="Disordered" evidence="10">
    <location>
        <begin position="513"/>
        <end position="557"/>
    </location>
</feature>
<evidence type="ECO:0000256" key="7">
    <source>
        <dbReference type="ARBA" id="ARBA00023027"/>
    </source>
</evidence>
<comment type="subcellular location">
    <subcellularLocation>
        <location evidence="1">Membrane</location>
        <topology evidence="1">Multi-pass membrane protein</topology>
    </subcellularLocation>
</comment>
<dbReference type="GO" id="GO:0016020">
    <property type="term" value="C:membrane"/>
    <property type="evidence" value="ECO:0007669"/>
    <property type="project" value="UniProtKB-SubCell"/>
</dbReference>
<feature type="region of interest" description="Disordered" evidence="10">
    <location>
        <begin position="607"/>
        <end position="634"/>
    </location>
</feature>
<feature type="transmembrane region" description="Helical" evidence="11">
    <location>
        <begin position="100"/>
        <end position="118"/>
    </location>
</feature>
<evidence type="ECO:0000256" key="1">
    <source>
        <dbReference type="ARBA" id="ARBA00004141"/>
    </source>
</evidence>
<keyword evidence="7" id="KW-0520">NAD</keyword>
<organism evidence="14">
    <name type="scientific">Knufia peltigerae</name>
    <dbReference type="NCBI Taxonomy" id="1002370"/>
    <lineage>
        <taxon>Eukaryota</taxon>
        <taxon>Fungi</taxon>
        <taxon>Dikarya</taxon>
        <taxon>Ascomycota</taxon>
        <taxon>Pezizomycotina</taxon>
        <taxon>Eurotiomycetes</taxon>
        <taxon>Chaetothyriomycetidae</taxon>
        <taxon>Chaetothyriales</taxon>
        <taxon>Trichomeriaceae</taxon>
        <taxon>Knufia</taxon>
    </lineage>
</organism>
<dbReference type="InterPro" id="IPR024605">
    <property type="entry name" value="NADP_transhyd_a_C"/>
</dbReference>
<feature type="compositionally biased region" description="Polar residues" evidence="10">
    <location>
        <begin position="621"/>
        <end position="634"/>
    </location>
</feature>
<evidence type="ECO:0000259" key="12">
    <source>
        <dbReference type="Pfam" id="PF02233"/>
    </source>
</evidence>
<accession>A0AA38XHJ5</accession>
<dbReference type="Pfam" id="PF02233">
    <property type="entry name" value="PNTB"/>
    <property type="match status" value="1"/>
</dbReference>
<feature type="domain" description="NAD(P) transhydrogenase alpha subunit C-terminal" evidence="13">
    <location>
        <begin position="1"/>
        <end position="39"/>
    </location>
</feature>
<evidence type="ECO:0000256" key="6">
    <source>
        <dbReference type="ARBA" id="ARBA00022989"/>
    </source>
</evidence>